<keyword evidence="1" id="KW-0479">Metal-binding</keyword>
<dbReference type="Proteomes" id="UP000823775">
    <property type="component" value="Unassembled WGS sequence"/>
</dbReference>
<name>A0ABS8V741_DATST</name>
<accession>A0ABS8V741</accession>
<dbReference type="PROSITE" id="PS00028">
    <property type="entry name" value="ZINC_FINGER_C2H2_1"/>
    <property type="match status" value="1"/>
</dbReference>
<keyword evidence="1" id="KW-0862">Zinc</keyword>
<evidence type="ECO:0000256" key="1">
    <source>
        <dbReference type="PROSITE-ProRule" id="PRU00042"/>
    </source>
</evidence>
<dbReference type="SUPFAM" id="SSF57667">
    <property type="entry name" value="beta-beta-alpha zinc fingers"/>
    <property type="match status" value="1"/>
</dbReference>
<evidence type="ECO:0000259" key="2">
    <source>
        <dbReference type="PROSITE" id="PS50157"/>
    </source>
</evidence>
<dbReference type="InterPro" id="IPR036236">
    <property type="entry name" value="Znf_C2H2_sf"/>
</dbReference>
<evidence type="ECO:0000313" key="4">
    <source>
        <dbReference type="Proteomes" id="UP000823775"/>
    </source>
</evidence>
<evidence type="ECO:0000313" key="3">
    <source>
        <dbReference type="EMBL" id="MCD9642988.1"/>
    </source>
</evidence>
<feature type="domain" description="C2H2-type" evidence="2">
    <location>
        <begin position="23"/>
        <end position="50"/>
    </location>
</feature>
<reference evidence="3 4" key="1">
    <citation type="journal article" date="2021" name="BMC Genomics">
        <title>Datura genome reveals duplications of psychoactive alkaloid biosynthetic genes and high mutation rate following tissue culture.</title>
        <authorList>
            <person name="Rajewski A."/>
            <person name="Carter-House D."/>
            <person name="Stajich J."/>
            <person name="Litt A."/>
        </authorList>
    </citation>
    <scope>NUCLEOTIDE SEQUENCE [LARGE SCALE GENOMIC DNA]</scope>
    <source>
        <strain evidence="3">AR-01</strain>
    </source>
</reference>
<sequence length="190" mass="21145">MHQPPTSVMDHQCLIINKEIWCYGCKTCSEVFTSSQGLVGHQRSHILQGTWVRGASRDKFFCPSAHLATFYSQLGSRKSTPTVLLYRLRQRKLMMQGPHRLSGHRGYIVRCSPKAKALRGTKASTCFRALGLEMLPMTSYFVHLLSSQPSTVSWLNPNVAQAARPLETTDSSSTVTVTADLMGGKEINED</sequence>
<dbReference type="InterPro" id="IPR013087">
    <property type="entry name" value="Znf_C2H2_type"/>
</dbReference>
<dbReference type="PROSITE" id="PS50157">
    <property type="entry name" value="ZINC_FINGER_C2H2_2"/>
    <property type="match status" value="1"/>
</dbReference>
<comment type="caution">
    <text evidence="3">The sequence shown here is derived from an EMBL/GenBank/DDBJ whole genome shotgun (WGS) entry which is preliminary data.</text>
</comment>
<keyword evidence="1" id="KW-0863">Zinc-finger</keyword>
<proteinExistence type="predicted"/>
<protein>
    <recommendedName>
        <fullName evidence="2">C2H2-type domain-containing protein</fullName>
    </recommendedName>
</protein>
<gene>
    <name evidence="3" type="ORF">HAX54_030086</name>
</gene>
<dbReference type="EMBL" id="JACEIK010003752">
    <property type="protein sequence ID" value="MCD9642988.1"/>
    <property type="molecule type" value="Genomic_DNA"/>
</dbReference>
<keyword evidence="4" id="KW-1185">Reference proteome</keyword>
<organism evidence="3 4">
    <name type="scientific">Datura stramonium</name>
    <name type="common">Jimsonweed</name>
    <name type="synonym">Common thornapple</name>
    <dbReference type="NCBI Taxonomy" id="4076"/>
    <lineage>
        <taxon>Eukaryota</taxon>
        <taxon>Viridiplantae</taxon>
        <taxon>Streptophyta</taxon>
        <taxon>Embryophyta</taxon>
        <taxon>Tracheophyta</taxon>
        <taxon>Spermatophyta</taxon>
        <taxon>Magnoliopsida</taxon>
        <taxon>eudicotyledons</taxon>
        <taxon>Gunneridae</taxon>
        <taxon>Pentapetalae</taxon>
        <taxon>asterids</taxon>
        <taxon>lamiids</taxon>
        <taxon>Solanales</taxon>
        <taxon>Solanaceae</taxon>
        <taxon>Solanoideae</taxon>
        <taxon>Datureae</taxon>
        <taxon>Datura</taxon>
    </lineage>
</organism>